<feature type="transmembrane region" description="Helical" evidence="8">
    <location>
        <begin position="150"/>
        <end position="172"/>
    </location>
</feature>
<reference evidence="11" key="1">
    <citation type="submission" date="2021-01" db="EMBL/GenBank/DDBJ databases">
        <title>Ramlibacter sp. strain AW1 16S ribosomal RNA gene Genome sequencing and assembly.</title>
        <authorList>
            <person name="Kang M."/>
        </authorList>
    </citation>
    <scope>NUCLEOTIDE SEQUENCE</scope>
    <source>
        <strain evidence="11">AW1</strain>
    </source>
</reference>
<evidence type="ECO:0000256" key="7">
    <source>
        <dbReference type="ARBA" id="ARBA00023012"/>
    </source>
</evidence>
<gene>
    <name evidence="11" type="ORF">JI739_15000</name>
</gene>
<dbReference type="PANTHER" id="PTHR43711">
    <property type="entry name" value="TWO-COMPONENT HISTIDINE KINASE"/>
    <property type="match status" value="1"/>
</dbReference>
<dbReference type="Pfam" id="PF17152">
    <property type="entry name" value="CHASE8"/>
    <property type="match status" value="1"/>
</dbReference>
<name>A0A936ZK37_9BURK</name>
<keyword evidence="4" id="KW-0597">Phosphoprotein</keyword>
<evidence type="ECO:0000313" key="12">
    <source>
        <dbReference type="Proteomes" id="UP000613011"/>
    </source>
</evidence>
<evidence type="ECO:0000256" key="2">
    <source>
        <dbReference type="ARBA" id="ARBA00004429"/>
    </source>
</evidence>
<evidence type="ECO:0000259" key="10">
    <source>
        <dbReference type="PROSITE" id="PS50885"/>
    </source>
</evidence>
<dbReference type="SMART" id="SM00387">
    <property type="entry name" value="HATPase_c"/>
    <property type="match status" value="1"/>
</dbReference>
<dbReference type="EC" id="2.7.13.3" evidence="3"/>
<dbReference type="InterPro" id="IPR036097">
    <property type="entry name" value="HisK_dim/P_sf"/>
</dbReference>
<feature type="domain" description="Histidine kinase" evidence="9">
    <location>
        <begin position="249"/>
        <end position="467"/>
    </location>
</feature>
<dbReference type="CDD" id="cd00082">
    <property type="entry name" value="HisKA"/>
    <property type="match status" value="1"/>
</dbReference>
<dbReference type="SUPFAM" id="SSF158472">
    <property type="entry name" value="HAMP domain-like"/>
    <property type="match status" value="1"/>
</dbReference>
<keyword evidence="7" id="KW-0902">Two-component regulatory system</keyword>
<evidence type="ECO:0000256" key="4">
    <source>
        <dbReference type="ARBA" id="ARBA00022553"/>
    </source>
</evidence>
<keyword evidence="8" id="KW-0812">Transmembrane</keyword>
<comment type="caution">
    <text evidence="11">The sequence shown here is derived from an EMBL/GenBank/DDBJ whole genome shotgun (WGS) entry which is preliminary data.</text>
</comment>
<dbReference type="Gene3D" id="3.30.565.10">
    <property type="entry name" value="Histidine kinase-like ATPase, C-terminal domain"/>
    <property type="match status" value="1"/>
</dbReference>
<dbReference type="GO" id="GO:0000155">
    <property type="term" value="F:phosphorelay sensor kinase activity"/>
    <property type="evidence" value="ECO:0007669"/>
    <property type="project" value="InterPro"/>
</dbReference>
<accession>A0A936ZK37</accession>
<sequence>MKLIAGANSIREKISRIVLAATLASLLVAGAALAAFDLLRQYRLVRSDLFTQAEVLALATQAALAFKDPKAAAEYLGSLGGKPTITAAALYDINGSPVAAYLERGASDGVPQAAPPVGWHFDLHRAAVTRPVLREGDPIGAIYLQAEHGLLLWLLEYLAAFGAVMVASLYVGHVFSNRLQRRVTGPIMEISAVARRILRGDTHAVRAEKKSDDEVGELVEAFNAMLTELGARADRLEESNRAKDRFLATLAHELRNPLAPIRTGLAILSKDPTNGPSSLRARHTMERQLAHMIHLIDDLLDIARVNTGKFRLDRQPASLLAVVEAAVESCRPGIEARGQQLDLVLPPGNATLHIDPVRMTQALGNLIGNASKYTPEGGRIRVEAAVDAQGVRLSVRDNGIGIPRESLDQVFDIFTQVKSAEPRSQGGLGIGLFLVRSVVELHDGRVTASSEGAGCGAEFRVELPPSLVLQAPPAAELDRRSAA</sequence>
<dbReference type="AlphaFoldDB" id="A0A936ZK37"/>
<dbReference type="PROSITE" id="PS50109">
    <property type="entry name" value="HIS_KIN"/>
    <property type="match status" value="1"/>
</dbReference>
<organism evidence="11 12">
    <name type="scientific">Ramlibacter aurantiacus</name>
    <dbReference type="NCBI Taxonomy" id="2801330"/>
    <lineage>
        <taxon>Bacteria</taxon>
        <taxon>Pseudomonadati</taxon>
        <taxon>Pseudomonadota</taxon>
        <taxon>Betaproteobacteria</taxon>
        <taxon>Burkholderiales</taxon>
        <taxon>Comamonadaceae</taxon>
        <taxon>Ramlibacter</taxon>
    </lineage>
</organism>
<keyword evidence="12" id="KW-1185">Reference proteome</keyword>
<evidence type="ECO:0000256" key="6">
    <source>
        <dbReference type="ARBA" id="ARBA00022777"/>
    </source>
</evidence>
<dbReference type="InterPro" id="IPR005467">
    <property type="entry name" value="His_kinase_dom"/>
</dbReference>
<dbReference type="SUPFAM" id="SSF55874">
    <property type="entry name" value="ATPase domain of HSP90 chaperone/DNA topoisomerase II/histidine kinase"/>
    <property type="match status" value="1"/>
</dbReference>
<dbReference type="PRINTS" id="PR00344">
    <property type="entry name" value="BCTRLSENSOR"/>
</dbReference>
<dbReference type="SMART" id="SM00388">
    <property type="entry name" value="HisKA"/>
    <property type="match status" value="1"/>
</dbReference>
<dbReference type="EMBL" id="JAEQNA010000005">
    <property type="protein sequence ID" value="MBL0421663.1"/>
    <property type="molecule type" value="Genomic_DNA"/>
</dbReference>
<dbReference type="InterPro" id="IPR003594">
    <property type="entry name" value="HATPase_dom"/>
</dbReference>
<dbReference type="RefSeq" id="WP_201684732.1">
    <property type="nucleotide sequence ID" value="NZ_JAEQNA010000005.1"/>
</dbReference>
<dbReference type="SMART" id="SM00304">
    <property type="entry name" value="HAMP"/>
    <property type="match status" value="1"/>
</dbReference>
<comment type="subcellular location">
    <subcellularLocation>
        <location evidence="2">Cell inner membrane</location>
        <topology evidence="2">Multi-pass membrane protein</topology>
    </subcellularLocation>
</comment>
<dbReference type="InterPro" id="IPR003660">
    <property type="entry name" value="HAMP_dom"/>
</dbReference>
<dbReference type="Gene3D" id="6.10.340.10">
    <property type="match status" value="1"/>
</dbReference>
<dbReference type="Pfam" id="PF02518">
    <property type="entry name" value="HATPase_c"/>
    <property type="match status" value="1"/>
</dbReference>
<comment type="catalytic activity">
    <reaction evidence="1">
        <text>ATP + protein L-histidine = ADP + protein N-phospho-L-histidine.</text>
        <dbReference type="EC" id="2.7.13.3"/>
    </reaction>
</comment>
<keyword evidence="5" id="KW-0808">Transferase</keyword>
<keyword evidence="6" id="KW-0418">Kinase</keyword>
<dbReference type="InterPro" id="IPR004358">
    <property type="entry name" value="Sig_transdc_His_kin-like_C"/>
</dbReference>
<evidence type="ECO:0000256" key="8">
    <source>
        <dbReference type="SAM" id="Phobius"/>
    </source>
</evidence>
<dbReference type="Pfam" id="PF00672">
    <property type="entry name" value="HAMP"/>
    <property type="match status" value="1"/>
</dbReference>
<dbReference type="PROSITE" id="PS50885">
    <property type="entry name" value="HAMP"/>
    <property type="match status" value="1"/>
</dbReference>
<protein>
    <recommendedName>
        <fullName evidence="3">histidine kinase</fullName>
        <ecNumber evidence="3">2.7.13.3</ecNumber>
    </recommendedName>
</protein>
<dbReference type="Gene3D" id="1.10.287.130">
    <property type="match status" value="1"/>
</dbReference>
<proteinExistence type="predicted"/>
<feature type="domain" description="HAMP" evidence="10">
    <location>
        <begin position="181"/>
        <end position="234"/>
    </location>
</feature>
<dbReference type="FunFam" id="3.30.565.10:FF:000006">
    <property type="entry name" value="Sensor histidine kinase WalK"/>
    <property type="match status" value="1"/>
</dbReference>
<evidence type="ECO:0000256" key="3">
    <source>
        <dbReference type="ARBA" id="ARBA00012438"/>
    </source>
</evidence>
<keyword evidence="8" id="KW-0472">Membrane</keyword>
<dbReference type="PANTHER" id="PTHR43711:SF1">
    <property type="entry name" value="HISTIDINE KINASE 1"/>
    <property type="match status" value="1"/>
</dbReference>
<dbReference type="Pfam" id="PF00512">
    <property type="entry name" value="HisKA"/>
    <property type="match status" value="1"/>
</dbReference>
<evidence type="ECO:0000259" key="9">
    <source>
        <dbReference type="PROSITE" id="PS50109"/>
    </source>
</evidence>
<dbReference type="SUPFAM" id="SSF47384">
    <property type="entry name" value="Homodimeric domain of signal transducing histidine kinase"/>
    <property type="match status" value="1"/>
</dbReference>
<dbReference type="Proteomes" id="UP000613011">
    <property type="component" value="Unassembled WGS sequence"/>
</dbReference>
<evidence type="ECO:0000313" key="11">
    <source>
        <dbReference type="EMBL" id="MBL0421663.1"/>
    </source>
</evidence>
<keyword evidence="8" id="KW-1133">Transmembrane helix</keyword>
<evidence type="ECO:0000256" key="5">
    <source>
        <dbReference type="ARBA" id="ARBA00022679"/>
    </source>
</evidence>
<dbReference type="InterPro" id="IPR036890">
    <property type="entry name" value="HATPase_C_sf"/>
</dbReference>
<dbReference type="CDD" id="cd06225">
    <property type="entry name" value="HAMP"/>
    <property type="match status" value="1"/>
</dbReference>
<dbReference type="CDD" id="cd00075">
    <property type="entry name" value="HATPase"/>
    <property type="match status" value="1"/>
</dbReference>
<dbReference type="InterPro" id="IPR033417">
    <property type="entry name" value="CHASE8"/>
</dbReference>
<dbReference type="InterPro" id="IPR003661">
    <property type="entry name" value="HisK_dim/P_dom"/>
</dbReference>
<dbReference type="GO" id="GO:0005886">
    <property type="term" value="C:plasma membrane"/>
    <property type="evidence" value="ECO:0007669"/>
    <property type="project" value="UniProtKB-SubCell"/>
</dbReference>
<dbReference type="InterPro" id="IPR050736">
    <property type="entry name" value="Sensor_HK_Regulatory"/>
</dbReference>
<evidence type="ECO:0000256" key="1">
    <source>
        <dbReference type="ARBA" id="ARBA00000085"/>
    </source>
</evidence>